<dbReference type="CDD" id="cd03442">
    <property type="entry name" value="BFIT_BACH"/>
    <property type="match status" value="1"/>
</dbReference>
<evidence type="ECO:0000313" key="5">
    <source>
        <dbReference type="EMBL" id="MFC4335082.1"/>
    </source>
</evidence>
<reference evidence="6" key="1">
    <citation type="journal article" date="2019" name="Int. J. Syst. Evol. Microbiol.">
        <title>The Global Catalogue of Microorganisms (GCM) 10K type strain sequencing project: providing services to taxonomists for standard genome sequencing and annotation.</title>
        <authorList>
            <consortium name="The Broad Institute Genomics Platform"/>
            <consortium name="The Broad Institute Genome Sequencing Center for Infectious Disease"/>
            <person name="Wu L."/>
            <person name="Ma J."/>
        </authorList>
    </citation>
    <scope>NUCLEOTIDE SEQUENCE [LARGE SCALE GENOMIC DNA]</scope>
    <source>
        <strain evidence="6">IBRC-M 10908</strain>
    </source>
</reference>
<keyword evidence="6" id="KW-1185">Reference proteome</keyword>
<accession>A0ABV8TWP6</accession>
<gene>
    <name evidence="5" type="ORF">ACFPET_07710</name>
</gene>
<dbReference type="InterPro" id="IPR040170">
    <property type="entry name" value="Cytosol_ACT"/>
</dbReference>
<proteinExistence type="inferred from homology"/>
<feature type="domain" description="HotDog ACOT-type" evidence="4">
    <location>
        <begin position="1"/>
        <end position="104"/>
    </location>
</feature>
<dbReference type="InterPro" id="IPR029069">
    <property type="entry name" value="HotDog_dom_sf"/>
</dbReference>
<dbReference type="InterPro" id="IPR006683">
    <property type="entry name" value="Thioestr_dom"/>
</dbReference>
<sequence>MSDHETNLMGTVHGGIIMKLVDSAAGVVSARHSGGYAVTATMDEMAFLAPVRVGDIVHLNARLNWAGETSMEVGVQVTADRWDSSVPPVHVATAYLVMVAVDEAGKPRRVPPVTLETGDDERRFNEAEIRRRHRLAKRAEIRDSRKG</sequence>
<protein>
    <submittedName>
        <fullName evidence="5">Acyl-CoA thioesterase</fullName>
        <ecNumber evidence="5">3.1.2.20</ecNumber>
    </submittedName>
</protein>
<comment type="similarity">
    <text evidence="1">Belongs to the acyl coenzyme A hydrolase family.</text>
</comment>
<evidence type="ECO:0000259" key="4">
    <source>
        <dbReference type="PROSITE" id="PS51770"/>
    </source>
</evidence>
<dbReference type="PANTHER" id="PTHR11049">
    <property type="entry name" value="ACYL COENZYME A THIOESTER HYDROLASE"/>
    <property type="match status" value="1"/>
</dbReference>
<dbReference type="RefSeq" id="WP_380619819.1">
    <property type="nucleotide sequence ID" value="NZ_JBHSDK010000012.1"/>
</dbReference>
<dbReference type="SUPFAM" id="SSF54637">
    <property type="entry name" value="Thioesterase/thiol ester dehydrase-isomerase"/>
    <property type="match status" value="1"/>
</dbReference>
<keyword evidence="2 3" id="KW-0378">Hydrolase</keyword>
<dbReference type="Pfam" id="PF03061">
    <property type="entry name" value="4HBT"/>
    <property type="match status" value="1"/>
</dbReference>
<evidence type="ECO:0000313" key="6">
    <source>
        <dbReference type="Proteomes" id="UP001595823"/>
    </source>
</evidence>
<dbReference type="PROSITE" id="PS51770">
    <property type="entry name" value="HOTDOG_ACOT"/>
    <property type="match status" value="1"/>
</dbReference>
<dbReference type="GO" id="GO:0047617">
    <property type="term" value="F:fatty acyl-CoA hydrolase activity"/>
    <property type="evidence" value="ECO:0007669"/>
    <property type="project" value="UniProtKB-EC"/>
</dbReference>
<evidence type="ECO:0000256" key="3">
    <source>
        <dbReference type="PROSITE-ProRule" id="PRU01106"/>
    </source>
</evidence>
<dbReference type="EC" id="3.1.2.20" evidence="5"/>
<evidence type="ECO:0000256" key="2">
    <source>
        <dbReference type="ARBA" id="ARBA00022801"/>
    </source>
</evidence>
<dbReference type="InterPro" id="IPR033120">
    <property type="entry name" value="HOTDOG_ACOT"/>
</dbReference>
<dbReference type="EMBL" id="JBHSDK010000012">
    <property type="protein sequence ID" value="MFC4335082.1"/>
    <property type="molecule type" value="Genomic_DNA"/>
</dbReference>
<name>A0ABV8TWP6_9ACTN</name>
<dbReference type="Proteomes" id="UP001595823">
    <property type="component" value="Unassembled WGS sequence"/>
</dbReference>
<organism evidence="5 6">
    <name type="scientific">Salininema proteolyticum</name>
    <dbReference type="NCBI Taxonomy" id="1607685"/>
    <lineage>
        <taxon>Bacteria</taxon>
        <taxon>Bacillati</taxon>
        <taxon>Actinomycetota</taxon>
        <taxon>Actinomycetes</taxon>
        <taxon>Glycomycetales</taxon>
        <taxon>Glycomycetaceae</taxon>
        <taxon>Salininema</taxon>
    </lineage>
</organism>
<comment type="caution">
    <text evidence="5">The sequence shown here is derived from an EMBL/GenBank/DDBJ whole genome shotgun (WGS) entry which is preliminary data.</text>
</comment>
<dbReference type="Gene3D" id="3.10.129.10">
    <property type="entry name" value="Hotdog Thioesterase"/>
    <property type="match status" value="1"/>
</dbReference>
<dbReference type="PANTHER" id="PTHR11049:SF16">
    <property type="entry name" value="PROTEIN VDLD"/>
    <property type="match status" value="1"/>
</dbReference>
<evidence type="ECO:0000256" key="1">
    <source>
        <dbReference type="ARBA" id="ARBA00010458"/>
    </source>
</evidence>